<dbReference type="Proteomes" id="UP000237752">
    <property type="component" value="Unassembled WGS sequence"/>
</dbReference>
<evidence type="ECO:0000313" key="2">
    <source>
        <dbReference type="EMBL" id="PRZ42879.1"/>
    </source>
</evidence>
<organism evidence="2 3">
    <name type="scientific">Antricoccus suffuscus</name>
    <dbReference type="NCBI Taxonomy" id="1629062"/>
    <lineage>
        <taxon>Bacteria</taxon>
        <taxon>Bacillati</taxon>
        <taxon>Actinomycetota</taxon>
        <taxon>Actinomycetes</taxon>
        <taxon>Geodermatophilales</taxon>
        <taxon>Antricoccaceae</taxon>
        <taxon>Antricoccus</taxon>
    </lineage>
</organism>
<comment type="caution">
    <text evidence="2">The sequence shown here is derived from an EMBL/GenBank/DDBJ whole genome shotgun (WGS) entry which is preliminary data.</text>
</comment>
<feature type="transmembrane region" description="Helical" evidence="1">
    <location>
        <begin position="7"/>
        <end position="25"/>
    </location>
</feature>
<keyword evidence="1" id="KW-0472">Membrane</keyword>
<keyword evidence="1" id="KW-0812">Transmembrane</keyword>
<keyword evidence="1" id="KW-1133">Transmembrane helix</keyword>
<sequence length="127" mass="13120">MLIIRAIWAIIATAGLVVCIVGGLVLPIGALLGWAAIGMGIGTFAWFSANDGMKRRGRAGRPSAETGIVVGAETFVGCLLTVGAAAFLGGVAWLLGGLALLVLVVTIRLRPRLHMATDVRMTGPARR</sequence>
<dbReference type="EMBL" id="PVUE01000004">
    <property type="protein sequence ID" value="PRZ42879.1"/>
    <property type="molecule type" value="Genomic_DNA"/>
</dbReference>
<feature type="transmembrane region" description="Helical" evidence="1">
    <location>
        <begin position="68"/>
        <end position="87"/>
    </location>
</feature>
<proteinExistence type="predicted"/>
<dbReference type="RefSeq" id="WP_106348401.1">
    <property type="nucleotide sequence ID" value="NZ_PVUE01000004.1"/>
</dbReference>
<keyword evidence="3" id="KW-1185">Reference proteome</keyword>
<gene>
    <name evidence="2" type="ORF">CLV47_104227</name>
</gene>
<feature type="transmembrane region" description="Helical" evidence="1">
    <location>
        <begin position="31"/>
        <end position="47"/>
    </location>
</feature>
<feature type="transmembrane region" description="Helical" evidence="1">
    <location>
        <begin position="93"/>
        <end position="111"/>
    </location>
</feature>
<evidence type="ECO:0000313" key="3">
    <source>
        <dbReference type="Proteomes" id="UP000237752"/>
    </source>
</evidence>
<name>A0A2T1A2P4_9ACTN</name>
<reference evidence="2 3" key="1">
    <citation type="submission" date="2018-03" db="EMBL/GenBank/DDBJ databases">
        <title>Genomic Encyclopedia of Archaeal and Bacterial Type Strains, Phase II (KMG-II): from individual species to whole genera.</title>
        <authorList>
            <person name="Goeker M."/>
        </authorList>
    </citation>
    <scope>NUCLEOTIDE SEQUENCE [LARGE SCALE GENOMIC DNA]</scope>
    <source>
        <strain evidence="2 3">DSM 100065</strain>
    </source>
</reference>
<accession>A0A2T1A2P4</accession>
<evidence type="ECO:0000256" key="1">
    <source>
        <dbReference type="SAM" id="Phobius"/>
    </source>
</evidence>
<protein>
    <submittedName>
        <fullName evidence="2">Uncharacterized protein</fullName>
    </submittedName>
</protein>
<dbReference type="AlphaFoldDB" id="A0A2T1A2P4"/>